<feature type="domain" description="NDT80" evidence="4">
    <location>
        <begin position="1"/>
        <end position="216"/>
    </location>
</feature>
<evidence type="ECO:0000256" key="3">
    <source>
        <dbReference type="SAM" id="MobiDB-lite"/>
    </source>
</evidence>
<dbReference type="GO" id="GO:0003677">
    <property type="term" value="F:DNA binding"/>
    <property type="evidence" value="ECO:0007669"/>
    <property type="project" value="UniProtKB-KW"/>
</dbReference>
<keyword evidence="6" id="KW-1185">Reference proteome</keyword>
<feature type="region of interest" description="Disordered" evidence="3">
    <location>
        <begin position="334"/>
        <end position="450"/>
    </location>
</feature>
<feature type="compositionally biased region" description="Low complexity" evidence="3">
    <location>
        <begin position="238"/>
        <end position="260"/>
    </location>
</feature>
<dbReference type="InterPro" id="IPR052605">
    <property type="entry name" value="Fungal_trans_regulator"/>
</dbReference>
<feature type="compositionally biased region" description="Low complexity" evidence="3">
    <location>
        <begin position="400"/>
        <end position="422"/>
    </location>
</feature>
<dbReference type="Proteomes" id="UP000703661">
    <property type="component" value="Unassembled WGS sequence"/>
</dbReference>
<evidence type="ECO:0000259" key="4">
    <source>
        <dbReference type="PROSITE" id="PS51517"/>
    </source>
</evidence>
<dbReference type="AlphaFoldDB" id="A0A9P6MMR0"/>
<dbReference type="InterPro" id="IPR024061">
    <property type="entry name" value="NDT80_DNA-bd_dom"/>
</dbReference>
<evidence type="ECO:0000313" key="6">
    <source>
        <dbReference type="Proteomes" id="UP000703661"/>
    </source>
</evidence>
<keyword evidence="1 2" id="KW-0238">DNA-binding</keyword>
<feature type="region of interest" description="Disordered" evidence="3">
    <location>
        <begin position="209"/>
        <end position="262"/>
    </location>
</feature>
<dbReference type="GO" id="GO:0003700">
    <property type="term" value="F:DNA-binding transcription factor activity"/>
    <property type="evidence" value="ECO:0007669"/>
    <property type="project" value="UniProtKB-UniRule"/>
</dbReference>
<feature type="region of interest" description="Disordered" evidence="3">
    <location>
        <begin position="53"/>
        <end position="75"/>
    </location>
</feature>
<evidence type="ECO:0000313" key="5">
    <source>
        <dbReference type="EMBL" id="KAG0007777.1"/>
    </source>
</evidence>
<reference evidence="5" key="1">
    <citation type="journal article" date="2020" name="Fungal Divers.">
        <title>Resolving the Mortierellaceae phylogeny through synthesis of multi-gene phylogenetics and phylogenomics.</title>
        <authorList>
            <person name="Vandepol N."/>
            <person name="Liber J."/>
            <person name="Desiro A."/>
            <person name="Na H."/>
            <person name="Kennedy M."/>
            <person name="Barry K."/>
            <person name="Grigoriev I.V."/>
            <person name="Miller A.N."/>
            <person name="O'Donnell K."/>
            <person name="Stajich J.E."/>
            <person name="Bonito G."/>
        </authorList>
    </citation>
    <scope>NUCLEOTIDE SEQUENCE</scope>
    <source>
        <strain evidence="5">NRRL 2769</strain>
    </source>
</reference>
<dbReference type="PANTHER" id="PTHR35144">
    <property type="entry name" value="MEIOSIS-SPECIFIC TRANSCRIPTION FACTOR NDT80"/>
    <property type="match status" value="1"/>
</dbReference>
<dbReference type="Pfam" id="PF05224">
    <property type="entry name" value="NDT80_PhoG"/>
    <property type="match status" value="1"/>
</dbReference>
<dbReference type="GO" id="GO:0045944">
    <property type="term" value="P:positive regulation of transcription by RNA polymerase II"/>
    <property type="evidence" value="ECO:0007669"/>
    <property type="project" value="TreeGrafter"/>
</dbReference>
<organism evidence="5 6">
    <name type="scientific">Entomortierella chlamydospora</name>
    <dbReference type="NCBI Taxonomy" id="101097"/>
    <lineage>
        <taxon>Eukaryota</taxon>
        <taxon>Fungi</taxon>
        <taxon>Fungi incertae sedis</taxon>
        <taxon>Mucoromycota</taxon>
        <taxon>Mortierellomycotina</taxon>
        <taxon>Mortierellomycetes</taxon>
        <taxon>Mortierellales</taxon>
        <taxon>Mortierellaceae</taxon>
        <taxon>Entomortierella</taxon>
    </lineage>
</organism>
<dbReference type="PANTHER" id="PTHR35144:SF2">
    <property type="entry name" value="MEIOSIS-SPECIFIC TRANSCRIPTION FACTOR NDT80"/>
    <property type="match status" value="1"/>
</dbReference>
<gene>
    <name evidence="5" type="primary">NDT80</name>
    <name evidence="5" type="ORF">BGZ80_004236</name>
</gene>
<evidence type="ECO:0000256" key="2">
    <source>
        <dbReference type="PROSITE-ProRule" id="PRU00850"/>
    </source>
</evidence>
<evidence type="ECO:0000256" key="1">
    <source>
        <dbReference type="ARBA" id="ARBA00023125"/>
    </source>
</evidence>
<dbReference type="GO" id="GO:0051321">
    <property type="term" value="P:meiotic cell cycle"/>
    <property type="evidence" value="ECO:0007669"/>
    <property type="project" value="TreeGrafter"/>
</dbReference>
<dbReference type="SUPFAM" id="SSF49417">
    <property type="entry name" value="p53-like transcription factors"/>
    <property type="match status" value="1"/>
</dbReference>
<comment type="caution">
    <text evidence="5">The sequence shown here is derived from an EMBL/GenBank/DDBJ whole genome shotgun (WGS) entry which is preliminary data.</text>
</comment>
<dbReference type="InterPro" id="IPR037141">
    <property type="entry name" value="NDT80_DNA-bd_dom_sf"/>
</dbReference>
<dbReference type="InterPro" id="IPR008967">
    <property type="entry name" value="p53-like_TF_DNA-bd_sf"/>
</dbReference>
<dbReference type="PROSITE" id="PS51517">
    <property type="entry name" value="NDT80"/>
    <property type="match status" value="1"/>
</dbReference>
<dbReference type="Gene3D" id="2.60.40.1390">
    <property type="entry name" value="NDT80 DNA-binding domain"/>
    <property type="match status" value="1"/>
</dbReference>
<protein>
    <submittedName>
        <fullName evidence="5">Meiosis-specific transcription factor ndt80</fullName>
    </submittedName>
</protein>
<accession>A0A9P6MMR0</accession>
<feature type="compositionally biased region" description="Polar residues" evidence="3">
    <location>
        <begin position="339"/>
        <end position="365"/>
    </location>
</feature>
<feature type="compositionally biased region" description="Polar residues" evidence="3">
    <location>
        <begin position="55"/>
        <end position="65"/>
    </location>
</feature>
<feature type="DNA-binding region" description="NDT80" evidence="2">
    <location>
        <begin position="1"/>
        <end position="216"/>
    </location>
</feature>
<dbReference type="GO" id="GO:0000228">
    <property type="term" value="C:nuclear chromosome"/>
    <property type="evidence" value="ECO:0007669"/>
    <property type="project" value="TreeGrafter"/>
</dbReference>
<name>A0A9P6MMR0_9FUNG</name>
<dbReference type="EMBL" id="JAAAID010002182">
    <property type="protein sequence ID" value="KAG0007777.1"/>
    <property type="molecule type" value="Genomic_DNA"/>
</dbReference>
<proteinExistence type="predicted"/>
<sequence>MARIDRGFFTANKIWTCYRRNYFQVSTAFNILGFDHTQESEVPCLIELKDPALASGQNDPNSQRDPNAMIGSLDGLKLNDNGDSGSAPSRLAVVTSFSICITSKIASSEKKIDLIQHTPKRDKGPQIVPGLRHIRGGGALTISGTSSTQTVVTFERVQFKTATANNGKRRAAQQFYILMVDLYAHTEDGQVFCVASSQSDSLVVRGRSPGHYIDTPERDLVNAPGSSNERRLSSISQHSAHPYHGHYSGSHGRSHSMSAGTGVSVDVTGLGIGGADGGPYSPMSPGVASEYSPTAGSSHMYYQHPGHQTWTDASSMSSPASTYDGSTFSSPVAGYPSFQPYSGQHSPQEQSHSSYFAQRQPSFGSITPRLMMGATGASPRHFFDSQLEPPMENSYEGEDSQSGYSQSYNGSPSGHPSSTPTHQGIPGEYGGLSYHRGSHSLPAGHEVTSGAQPDHPFVKTESQDGYFPYSGSFVHPSGHPPWGQSLHPHQRLRRLLPLRLATPCTTLEGWRDAHQHYQKIAFTKAHTKPVTIKLQR</sequence>